<evidence type="ECO:0000259" key="18">
    <source>
        <dbReference type="Pfam" id="PF00697"/>
    </source>
</evidence>
<dbReference type="Pfam" id="PF00697">
    <property type="entry name" value="PRAI"/>
    <property type="match status" value="1"/>
</dbReference>
<protein>
    <recommendedName>
        <fullName evidence="15 16">Multifunctional fusion protein</fullName>
    </recommendedName>
    <domain>
        <recommendedName>
            <fullName evidence="15">Indole-3-glycerol phosphate synthase</fullName>
            <shortName evidence="15">IGPS</shortName>
            <ecNumber evidence="15">4.1.1.48</ecNumber>
        </recommendedName>
    </domain>
    <domain>
        <recommendedName>
            <fullName evidence="16">N-(5'-phosphoribosyl)anthranilate isomerase</fullName>
            <shortName evidence="16">PRAI</shortName>
            <ecNumber evidence="16">5.3.1.24</ecNumber>
        </recommendedName>
    </domain>
</protein>
<keyword evidence="20" id="KW-1185">Reference proteome</keyword>
<dbReference type="PANTHER" id="PTHR22854:SF2">
    <property type="entry name" value="INDOLE-3-GLYCEROL-PHOSPHATE SYNTHASE"/>
    <property type="match status" value="1"/>
</dbReference>
<evidence type="ECO:0000256" key="4">
    <source>
        <dbReference type="ARBA" id="ARBA00004696"/>
    </source>
</evidence>
<comment type="similarity">
    <text evidence="5">In the N-terminal section; belongs to the TrpC family.</text>
</comment>
<keyword evidence="10 15" id="KW-0057">Aromatic amino acid biosynthesis</keyword>
<comment type="similarity">
    <text evidence="15">Belongs to the TrpC family.</text>
</comment>
<evidence type="ECO:0000256" key="13">
    <source>
        <dbReference type="ARBA" id="ARBA00023268"/>
    </source>
</evidence>
<dbReference type="HAMAP" id="MF_00135">
    <property type="entry name" value="PRAI"/>
    <property type="match status" value="1"/>
</dbReference>
<comment type="pathway">
    <text evidence="4 15">Amino-acid biosynthesis; L-tryptophan biosynthesis; L-tryptophan from chorismate: step 4/5.</text>
</comment>
<evidence type="ECO:0000256" key="12">
    <source>
        <dbReference type="ARBA" id="ARBA00023239"/>
    </source>
</evidence>
<sequence length="460" mass="51041">MANVLEKIVQDKRAELVERKKQLPLASFKEQLTPSDRSFYDALNQPNAGYVFECKKASPSKGLIREDFNLDDIIAAYGPYAACISVLTDEKYFQGKFEYLEYVRARVTQPVLNKDFFVDPYQIYLARHHQADAVLLMLSVLDDQQYTELATLAHQYQLDVLTEVSNEQEVRRALALKARIIGINNRDLRDLSTNLATTEKLAPLISAAEHECVIISESGIYTNHDVRRLAPYVDGFLVGSSVMAEPDLKMAVKKLIYGTTKICGITQIDDAQIVKDSGACYAGLIFAQKSPRCVSLATASSIVKSVPFNYVGVFVNADSMQIVHYANELGLHAVQLHGNENQRYIDALRQELPHDCQIWKAVGVEQQLPDLQYQQVDHILLDAKVGAQLGGTGQQFDWQLLSQLAADNTIFLAGGLNPENIASAADTAVAGLDINSGVESSPGIKNKHKIQQTYQALRAY</sequence>
<evidence type="ECO:0000256" key="5">
    <source>
        <dbReference type="ARBA" id="ARBA00007902"/>
    </source>
</evidence>
<comment type="function">
    <text evidence="14">Bifunctional enzyme that catalyzes two sequential steps of tryptophan biosynthetic pathway. The first reaction is catalyzed by the isomerase, coded by the TrpF domain; the second reaction is catalyzed by the synthase, coded by the TrpC domain.</text>
</comment>
<evidence type="ECO:0000256" key="14">
    <source>
        <dbReference type="ARBA" id="ARBA00025592"/>
    </source>
</evidence>
<comment type="caution">
    <text evidence="19">The sequence shown here is derived from an EMBL/GenBank/DDBJ whole genome shotgun (WGS) entry which is preliminary data.</text>
</comment>
<comment type="pathway">
    <text evidence="3 16">Amino-acid biosynthesis; L-tryptophan biosynthesis; L-tryptophan from chorismate: step 3/5.</text>
</comment>
<keyword evidence="13" id="KW-0511">Multifunctional enzyme</keyword>
<evidence type="ECO:0000256" key="6">
    <source>
        <dbReference type="ARBA" id="ARBA00009847"/>
    </source>
</evidence>
<evidence type="ECO:0000313" key="19">
    <source>
        <dbReference type="EMBL" id="GAA0852874.1"/>
    </source>
</evidence>
<dbReference type="EMBL" id="BAAAFD010000001">
    <property type="protein sequence ID" value="GAA0852874.1"/>
    <property type="molecule type" value="Genomic_DNA"/>
</dbReference>
<evidence type="ECO:0000256" key="2">
    <source>
        <dbReference type="ARBA" id="ARBA00001633"/>
    </source>
</evidence>
<comment type="catalytic activity">
    <reaction evidence="1 16">
        <text>N-(5-phospho-beta-D-ribosyl)anthranilate = 1-(2-carboxyphenylamino)-1-deoxy-D-ribulose 5-phosphate</text>
        <dbReference type="Rhea" id="RHEA:21540"/>
        <dbReference type="ChEBI" id="CHEBI:18277"/>
        <dbReference type="ChEBI" id="CHEBI:58613"/>
        <dbReference type="EC" id="5.3.1.24"/>
    </reaction>
</comment>
<organism evidence="19 20">
    <name type="scientific">Aliiglaciecola litoralis</name>
    <dbReference type="NCBI Taxonomy" id="582857"/>
    <lineage>
        <taxon>Bacteria</taxon>
        <taxon>Pseudomonadati</taxon>
        <taxon>Pseudomonadota</taxon>
        <taxon>Gammaproteobacteria</taxon>
        <taxon>Alteromonadales</taxon>
        <taxon>Alteromonadaceae</taxon>
        <taxon>Aliiglaciecola</taxon>
    </lineage>
</organism>
<evidence type="ECO:0000256" key="3">
    <source>
        <dbReference type="ARBA" id="ARBA00004664"/>
    </source>
</evidence>
<dbReference type="PANTHER" id="PTHR22854">
    <property type="entry name" value="TRYPTOPHAN BIOSYNTHESIS PROTEIN"/>
    <property type="match status" value="1"/>
</dbReference>
<proteinExistence type="inferred from homology"/>
<dbReference type="EC" id="5.3.1.24" evidence="16"/>
<keyword evidence="7 15" id="KW-0028">Amino-acid biosynthesis</keyword>
<dbReference type="HAMAP" id="MF_00134_B">
    <property type="entry name" value="IGPS_B"/>
    <property type="match status" value="1"/>
</dbReference>
<evidence type="ECO:0000256" key="8">
    <source>
        <dbReference type="ARBA" id="ARBA00022793"/>
    </source>
</evidence>
<comment type="similarity">
    <text evidence="16">Belongs to the TrpF family.</text>
</comment>
<dbReference type="Proteomes" id="UP001500359">
    <property type="component" value="Unassembled WGS sequence"/>
</dbReference>
<dbReference type="GO" id="GO:0016853">
    <property type="term" value="F:isomerase activity"/>
    <property type="evidence" value="ECO:0007669"/>
    <property type="project" value="UniProtKB-KW"/>
</dbReference>
<keyword evidence="11 16" id="KW-0413">Isomerase</keyword>
<feature type="domain" description="N-(5'phosphoribosyl) anthranilate isomerase (PRAI)" evidence="18">
    <location>
        <begin position="261"/>
        <end position="455"/>
    </location>
</feature>
<dbReference type="SUPFAM" id="SSF51366">
    <property type="entry name" value="Ribulose-phoshate binding barrel"/>
    <property type="match status" value="2"/>
</dbReference>
<evidence type="ECO:0000256" key="7">
    <source>
        <dbReference type="ARBA" id="ARBA00022605"/>
    </source>
</evidence>
<dbReference type="InterPro" id="IPR045186">
    <property type="entry name" value="Indole-3-glycerol_P_synth"/>
</dbReference>
<dbReference type="InterPro" id="IPR011060">
    <property type="entry name" value="RibuloseP-bd_barrel"/>
</dbReference>
<keyword evidence="8 15" id="KW-0210">Decarboxylase</keyword>
<name>A0ABN1LCS8_9ALTE</name>
<dbReference type="CDD" id="cd00405">
    <property type="entry name" value="PRAI"/>
    <property type="match status" value="1"/>
</dbReference>
<comment type="similarity">
    <text evidence="6">In the C-terminal section; belongs to the TrpF family.</text>
</comment>
<gene>
    <name evidence="19" type="primary">trpCF</name>
    <name evidence="15" type="synonym">trpC</name>
    <name evidence="16" type="synonym">trpF</name>
    <name evidence="19" type="ORF">GCM10009114_04170</name>
</gene>
<dbReference type="InterPro" id="IPR001240">
    <property type="entry name" value="PRAI_dom"/>
</dbReference>
<comment type="catalytic activity">
    <reaction evidence="2 15">
        <text>1-(2-carboxyphenylamino)-1-deoxy-D-ribulose 5-phosphate + H(+) = (1S,2R)-1-C-(indol-3-yl)glycerol 3-phosphate + CO2 + H2O</text>
        <dbReference type="Rhea" id="RHEA:23476"/>
        <dbReference type="ChEBI" id="CHEBI:15377"/>
        <dbReference type="ChEBI" id="CHEBI:15378"/>
        <dbReference type="ChEBI" id="CHEBI:16526"/>
        <dbReference type="ChEBI" id="CHEBI:58613"/>
        <dbReference type="ChEBI" id="CHEBI:58866"/>
        <dbReference type="EC" id="4.1.1.48"/>
    </reaction>
</comment>
<accession>A0ABN1LCS8</accession>
<dbReference type="InterPro" id="IPR013798">
    <property type="entry name" value="Indole-3-glycerol_P_synth_dom"/>
</dbReference>
<dbReference type="Gene3D" id="3.20.20.70">
    <property type="entry name" value="Aldolase class I"/>
    <property type="match status" value="2"/>
</dbReference>
<dbReference type="NCBIfam" id="NF006945">
    <property type="entry name" value="PRK09427.1"/>
    <property type="match status" value="1"/>
</dbReference>
<feature type="domain" description="Indole-3-glycerol phosphate synthase" evidence="17">
    <location>
        <begin position="5"/>
        <end position="255"/>
    </location>
</feature>
<reference evidence="19 20" key="1">
    <citation type="journal article" date="2019" name="Int. J. Syst. Evol. Microbiol.">
        <title>The Global Catalogue of Microorganisms (GCM) 10K type strain sequencing project: providing services to taxonomists for standard genome sequencing and annotation.</title>
        <authorList>
            <consortium name="The Broad Institute Genomics Platform"/>
            <consortium name="The Broad Institute Genome Sequencing Center for Infectious Disease"/>
            <person name="Wu L."/>
            <person name="Ma J."/>
        </authorList>
    </citation>
    <scope>NUCLEOTIDE SEQUENCE [LARGE SCALE GENOMIC DNA]</scope>
    <source>
        <strain evidence="19 20">JCM 15896</strain>
    </source>
</reference>
<evidence type="ECO:0000313" key="20">
    <source>
        <dbReference type="Proteomes" id="UP001500359"/>
    </source>
</evidence>
<evidence type="ECO:0000256" key="15">
    <source>
        <dbReference type="HAMAP-Rule" id="MF_00134"/>
    </source>
</evidence>
<evidence type="ECO:0000256" key="16">
    <source>
        <dbReference type="HAMAP-Rule" id="MF_00135"/>
    </source>
</evidence>
<evidence type="ECO:0000259" key="17">
    <source>
        <dbReference type="Pfam" id="PF00218"/>
    </source>
</evidence>
<dbReference type="RefSeq" id="WP_343856069.1">
    <property type="nucleotide sequence ID" value="NZ_BAAAFD010000001.1"/>
</dbReference>
<keyword evidence="9 15" id="KW-0822">Tryptophan biosynthesis</keyword>
<evidence type="ECO:0000256" key="10">
    <source>
        <dbReference type="ARBA" id="ARBA00023141"/>
    </source>
</evidence>
<evidence type="ECO:0000256" key="1">
    <source>
        <dbReference type="ARBA" id="ARBA00001164"/>
    </source>
</evidence>
<evidence type="ECO:0000256" key="11">
    <source>
        <dbReference type="ARBA" id="ARBA00023235"/>
    </source>
</evidence>
<dbReference type="EC" id="4.1.1.48" evidence="15"/>
<dbReference type="Pfam" id="PF00218">
    <property type="entry name" value="IGPS"/>
    <property type="match status" value="1"/>
</dbReference>
<dbReference type="CDD" id="cd00331">
    <property type="entry name" value="IGPS"/>
    <property type="match status" value="1"/>
</dbReference>
<keyword evidence="12 15" id="KW-0456">Lyase</keyword>
<dbReference type="PROSITE" id="PS00614">
    <property type="entry name" value="IGPS"/>
    <property type="match status" value="1"/>
</dbReference>
<dbReference type="InterPro" id="IPR001468">
    <property type="entry name" value="Indole-3-GlycerolPSynthase_CS"/>
</dbReference>
<evidence type="ECO:0000256" key="9">
    <source>
        <dbReference type="ARBA" id="ARBA00022822"/>
    </source>
</evidence>
<dbReference type="InterPro" id="IPR013785">
    <property type="entry name" value="Aldolase_TIM"/>
</dbReference>